<dbReference type="InterPro" id="IPR050428">
    <property type="entry name" value="TCS_sensor_his_kinase"/>
</dbReference>
<dbReference type="Gene3D" id="3.30.565.10">
    <property type="entry name" value="Histidine kinase-like ATPase, C-terminal domain"/>
    <property type="match status" value="1"/>
</dbReference>
<dbReference type="InterPro" id="IPR036890">
    <property type="entry name" value="HATPase_C_sf"/>
</dbReference>
<dbReference type="GO" id="GO:0005524">
    <property type="term" value="F:ATP binding"/>
    <property type="evidence" value="ECO:0007669"/>
    <property type="project" value="UniProtKB-KW"/>
</dbReference>
<feature type="domain" description="Histidine kinase" evidence="12">
    <location>
        <begin position="243"/>
        <end position="443"/>
    </location>
</feature>
<dbReference type="PROSITE" id="PS50109">
    <property type="entry name" value="HIS_KIN"/>
    <property type="match status" value="1"/>
</dbReference>
<dbReference type="Proteomes" id="UP000886339">
    <property type="component" value="Unassembled WGS sequence"/>
</dbReference>
<dbReference type="SMART" id="SM00387">
    <property type="entry name" value="HATPase_c"/>
    <property type="match status" value="1"/>
</dbReference>
<keyword evidence="7 14" id="KW-0418">Kinase</keyword>
<dbReference type="EMBL" id="DRLF01000406">
    <property type="protein sequence ID" value="HEC07539.1"/>
    <property type="molecule type" value="Genomic_DNA"/>
</dbReference>
<evidence type="ECO:0000256" key="7">
    <source>
        <dbReference type="ARBA" id="ARBA00022777"/>
    </source>
</evidence>
<dbReference type="GO" id="GO:0005886">
    <property type="term" value="C:plasma membrane"/>
    <property type="evidence" value="ECO:0007669"/>
    <property type="project" value="TreeGrafter"/>
</dbReference>
<dbReference type="GO" id="GO:0000160">
    <property type="term" value="P:phosphorelay signal transduction system"/>
    <property type="evidence" value="ECO:0007669"/>
    <property type="project" value="UniProtKB-KW"/>
</dbReference>
<evidence type="ECO:0000256" key="10">
    <source>
        <dbReference type="ARBA" id="ARBA00023136"/>
    </source>
</evidence>
<comment type="caution">
    <text evidence="14">The sequence shown here is derived from an EMBL/GenBank/DDBJ whole genome shotgun (WGS) entry which is preliminary data.</text>
</comment>
<dbReference type="AlphaFoldDB" id="A0A831RXE6"/>
<evidence type="ECO:0000313" key="14">
    <source>
        <dbReference type="EMBL" id="HEC07539.1"/>
    </source>
</evidence>
<keyword evidence="10 11" id="KW-0472">Membrane</keyword>
<evidence type="ECO:0000259" key="13">
    <source>
        <dbReference type="PROSITE" id="PS50885"/>
    </source>
</evidence>
<dbReference type="InterPro" id="IPR003594">
    <property type="entry name" value="HATPase_dom"/>
</dbReference>
<accession>A0A831RXE6</accession>
<feature type="transmembrane region" description="Helical" evidence="11">
    <location>
        <begin position="164"/>
        <end position="183"/>
    </location>
</feature>
<organism evidence="14">
    <name type="scientific">Thiolapillus brandeum</name>
    <dbReference type="NCBI Taxonomy" id="1076588"/>
    <lineage>
        <taxon>Bacteria</taxon>
        <taxon>Pseudomonadati</taxon>
        <taxon>Pseudomonadota</taxon>
        <taxon>Gammaproteobacteria</taxon>
        <taxon>Chromatiales</taxon>
        <taxon>Sedimenticolaceae</taxon>
        <taxon>Thiolapillus</taxon>
    </lineage>
</organism>
<evidence type="ECO:0000256" key="1">
    <source>
        <dbReference type="ARBA" id="ARBA00000085"/>
    </source>
</evidence>
<reference evidence="14" key="1">
    <citation type="journal article" date="2020" name="mSystems">
        <title>Genome- and Community-Level Interaction Insights into Carbon Utilization and Element Cycling Functions of Hydrothermarchaeota in Hydrothermal Sediment.</title>
        <authorList>
            <person name="Zhou Z."/>
            <person name="Liu Y."/>
            <person name="Xu W."/>
            <person name="Pan J."/>
            <person name="Luo Z.H."/>
            <person name="Li M."/>
        </authorList>
    </citation>
    <scope>NUCLEOTIDE SEQUENCE [LARGE SCALE GENOMIC DNA]</scope>
    <source>
        <strain evidence="14">HyVt-458</strain>
    </source>
</reference>
<dbReference type="PRINTS" id="PR00344">
    <property type="entry name" value="BCTRLSENSOR"/>
</dbReference>
<keyword evidence="6 11" id="KW-0812">Transmembrane</keyword>
<feature type="domain" description="HAMP" evidence="13">
    <location>
        <begin position="184"/>
        <end position="235"/>
    </location>
</feature>
<keyword evidence="5" id="KW-0808">Transferase</keyword>
<dbReference type="Pfam" id="PF02518">
    <property type="entry name" value="HATPase_c"/>
    <property type="match status" value="1"/>
</dbReference>
<dbReference type="PANTHER" id="PTHR45436">
    <property type="entry name" value="SENSOR HISTIDINE KINASE YKOH"/>
    <property type="match status" value="1"/>
</dbReference>
<dbReference type="EC" id="2.7.13.3" evidence="3"/>
<dbReference type="SUPFAM" id="SSF55874">
    <property type="entry name" value="ATPase domain of HSP90 chaperone/DNA topoisomerase II/histidine kinase"/>
    <property type="match status" value="1"/>
</dbReference>
<dbReference type="PANTHER" id="PTHR45436:SF4">
    <property type="entry name" value="SENSOR PROTEIN PHOQ"/>
    <property type="match status" value="1"/>
</dbReference>
<dbReference type="PROSITE" id="PS50885">
    <property type="entry name" value="HAMP"/>
    <property type="match status" value="1"/>
</dbReference>
<name>A0A831RXE6_9GAMM</name>
<keyword evidence="9" id="KW-0902">Two-component regulatory system</keyword>
<dbReference type="Gene3D" id="1.10.287.130">
    <property type="match status" value="1"/>
</dbReference>
<gene>
    <name evidence="14" type="ORF">ENJ12_11840</name>
</gene>
<evidence type="ECO:0000256" key="8">
    <source>
        <dbReference type="ARBA" id="ARBA00022989"/>
    </source>
</evidence>
<evidence type="ECO:0000256" key="9">
    <source>
        <dbReference type="ARBA" id="ARBA00023012"/>
    </source>
</evidence>
<evidence type="ECO:0000256" key="5">
    <source>
        <dbReference type="ARBA" id="ARBA00022679"/>
    </source>
</evidence>
<dbReference type="InterPro" id="IPR004358">
    <property type="entry name" value="Sig_transdc_His_kin-like_C"/>
</dbReference>
<proteinExistence type="predicted"/>
<evidence type="ECO:0000256" key="2">
    <source>
        <dbReference type="ARBA" id="ARBA00004370"/>
    </source>
</evidence>
<comment type="catalytic activity">
    <reaction evidence="1">
        <text>ATP + protein L-histidine = ADP + protein N-phospho-L-histidine.</text>
        <dbReference type="EC" id="2.7.13.3"/>
    </reaction>
</comment>
<evidence type="ECO:0000256" key="4">
    <source>
        <dbReference type="ARBA" id="ARBA00022553"/>
    </source>
</evidence>
<comment type="subcellular location">
    <subcellularLocation>
        <location evidence="2">Membrane</location>
    </subcellularLocation>
</comment>
<sequence>MMRSIHLRLLLMATLVLAGFLGITGWALDSAFRKSSEAALREKLQSHVYGLLAAADVDARGRMQLPENLPEPRFSRPDSGLYAFVSTADGKLLWRSRSSLGLTIPAAPSLPAGKFRFKRLDGHFLFSYGVEWEDDAGDSQAFTFNVVEQVQPFEAQLAAFRLNLWAWLGGLALALLLVQALVLRWGLRPLRRVEDDLQAIHQGRKKRLAGEYPAELLGLTSSLNALMEHADSVQQRYRNSLDDLVHSLKTPLAYLSTVLQDSKVPCSKLRETTVEQLGRMDHIVQHQLSRAAVAARSALTEPVALAPVVTRLLDTLEKIYAEKKLNCVRELDTRAVFHGDEADLMEVMGNLLENAFKYANSKVRVSIAENGELLLIEDDGPGIPASRWNELLQRGKRADETVAGQGIGLSVAYEIITLYGGTLEAGRSTLGGLALRIWFPARDPSLHAKYDGDSKTTHSL</sequence>
<evidence type="ECO:0000256" key="6">
    <source>
        <dbReference type="ARBA" id="ARBA00022692"/>
    </source>
</evidence>
<protein>
    <recommendedName>
        <fullName evidence="3">histidine kinase</fullName>
        <ecNumber evidence="3">2.7.13.3</ecNumber>
    </recommendedName>
</protein>
<dbReference type="GO" id="GO:0004673">
    <property type="term" value="F:protein histidine kinase activity"/>
    <property type="evidence" value="ECO:0007669"/>
    <property type="project" value="UniProtKB-EC"/>
</dbReference>
<keyword evidence="8 11" id="KW-1133">Transmembrane helix</keyword>
<evidence type="ECO:0000259" key="12">
    <source>
        <dbReference type="PROSITE" id="PS50109"/>
    </source>
</evidence>
<dbReference type="InterPro" id="IPR003660">
    <property type="entry name" value="HAMP_dom"/>
</dbReference>
<dbReference type="InterPro" id="IPR005467">
    <property type="entry name" value="His_kinase_dom"/>
</dbReference>
<keyword evidence="4" id="KW-0597">Phosphoprotein</keyword>
<evidence type="ECO:0000256" key="11">
    <source>
        <dbReference type="SAM" id="Phobius"/>
    </source>
</evidence>
<evidence type="ECO:0000256" key="3">
    <source>
        <dbReference type="ARBA" id="ARBA00012438"/>
    </source>
</evidence>